<keyword evidence="2" id="KW-1133">Transmembrane helix</keyword>
<accession>A0ABZ1ED57</accession>
<evidence type="ECO:0000256" key="1">
    <source>
        <dbReference type="SAM" id="MobiDB-lite"/>
    </source>
</evidence>
<dbReference type="Proteomes" id="UP001334804">
    <property type="component" value="Chromosome"/>
</dbReference>
<dbReference type="EMBL" id="CP109071">
    <property type="protein sequence ID" value="WSA31578.1"/>
    <property type="molecule type" value="Genomic_DNA"/>
</dbReference>
<proteinExistence type="predicted"/>
<gene>
    <name evidence="3" type="ORF">OIE14_26165</name>
</gene>
<keyword evidence="2" id="KW-0472">Membrane</keyword>
<evidence type="ECO:0008006" key="5">
    <source>
        <dbReference type="Google" id="ProtNLM"/>
    </source>
</evidence>
<keyword evidence="2" id="KW-0812">Transmembrane</keyword>
<keyword evidence="4" id="KW-1185">Reference proteome</keyword>
<dbReference type="RefSeq" id="WP_326563868.1">
    <property type="nucleotide sequence ID" value="NZ_CP109071.1"/>
</dbReference>
<evidence type="ECO:0000313" key="4">
    <source>
        <dbReference type="Proteomes" id="UP001334804"/>
    </source>
</evidence>
<organism evidence="3 4">
    <name type="scientific">Micromonospora peucetia</name>
    <dbReference type="NCBI Taxonomy" id="47871"/>
    <lineage>
        <taxon>Bacteria</taxon>
        <taxon>Bacillati</taxon>
        <taxon>Actinomycetota</taxon>
        <taxon>Actinomycetes</taxon>
        <taxon>Micromonosporales</taxon>
        <taxon>Micromonosporaceae</taxon>
        <taxon>Micromonospora</taxon>
    </lineage>
</organism>
<reference evidence="3 4" key="1">
    <citation type="submission" date="2022-10" db="EMBL/GenBank/DDBJ databases">
        <title>The complete genomes of actinobacterial strains from the NBC collection.</title>
        <authorList>
            <person name="Joergensen T.S."/>
            <person name="Alvarez Arevalo M."/>
            <person name="Sterndorff E.B."/>
            <person name="Faurdal D."/>
            <person name="Vuksanovic O."/>
            <person name="Mourched A.-S."/>
            <person name="Charusanti P."/>
            <person name="Shaw S."/>
            <person name="Blin K."/>
            <person name="Weber T."/>
        </authorList>
    </citation>
    <scope>NUCLEOTIDE SEQUENCE [LARGE SCALE GENOMIC DNA]</scope>
    <source>
        <strain evidence="3 4">NBC 01809</strain>
    </source>
</reference>
<feature type="region of interest" description="Disordered" evidence="1">
    <location>
        <begin position="57"/>
        <end position="78"/>
    </location>
</feature>
<protein>
    <recommendedName>
        <fullName evidence="5">Secreted protein</fullName>
    </recommendedName>
</protein>
<feature type="transmembrane region" description="Helical" evidence="2">
    <location>
        <begin position="12"/>
        <end position="32"/>
    </location>
</feature>
<name>A0ABZ1ED57_9ACTN</name>
<evidence type="ECO:0000313" key="3">
    <source>
        <dbReference type="EMBL" id="WSA31578.1"/>
    </source>
</evidence>
<sequence length="229" mass="24521">MSCTSIRREVPRPLLLILIEPVTGIAVTLLFVDGADDDARAPQARLRVCPLLASDPEQDPLARADQTSSVVRDHRPTGDRLSTVRKKADQVPDLGVAFDQPGTQIIGGNGGSGRAASGCGRSRLRFICGILGEEPAYLVPPDAEVVAGAVEGPTASHSVEAAGGLSWFTVRSLLDDQSGDHPSVLRVFALRRLFEDVRHWSAVVRNLKVLLSQQFAELPIGDQGIFLVT</sequence>
<evidence type="ECO:0000256" key="2">
    <source>
        <dbReference type="SAM" id="Phobius"/>
    </source>
</evidence>